<dbReference type="AlphaFoldDB" id="A0A9Q4C432"/>
<reference evidence="3" key="1">
    <citation type="submission" date="2022-09" db="EMBL/GenBank/DDBJ databases">
        <title>Haloadaptaus new haloarchaeum isolated from saline soil.</title>
        <authorList>
            <person name="Duran-Viseras A."/>
            <person name="Sanchez-Porro C."/>
            <person name="Ventosa A."/>
        </authorList>
    </citation>
    <scope>NUCLEOTIDE SEQUENCE</scope>
    <source>
        <strain evidence="3">F3-133</strain>
    </source>
</reference>
<evidence type="ECO:0000256" key="1">
    <source>
        <dbReference type="SAM" id="MobiDB-lite"/>
    </source>
</evidence>
<feature type="compositionally biased region" description="Basic and acidic residues" evidence="1">
    <location>
        <begin position="56"/>
        <end position="91"/>
    </location>
</feature>
<dbReference type="EMBL" id="RKLV01000002">
    <property type="protein sequence ID" value="MCX2818094.1"/>
    <property type="molecule type" value="Genomic_DNA"/>
</dbReference>
<proteinExistence type="predicted"/>
<feature type="region of interest" description="Disordered" evidence="1">
    <location>
        <begin position="49"/>
        <end position="91"/>
    </location>
</feature>
<evidence type="ECO:0000313" key="4">
    <source>
        <dbReference type="Proteomes" id="UP001149411"/>
    </source>
</evidence>
<protein>
    <recommendedName>
        <fullName evidence="2">DUF7967 domain-containing protein</fullName>
    </recommendedName>
</protein>
<dbReference type="RefSeq" id="WP_266085750.1">
    <property type="nucleotide sequence ID" value="NZ_RKLV01000002.1"/>
</dbReference>
<feature type="domain" description="DUF7967" evidence="2">
    <location>
        <begin position="3"/>
        <end position="91"/>
    </location>
</feature>
<name>A0A9Q4C432_9EURY</name>
<evidence type="ECO:0000313" key="3">
    <source>
        <dbReference type="EMBL" id="MCX2818094.1"/>
    </source>
</evidence>
<comment type="caution">
    <text evidence="3">The sequence shown here is derived from an EMBL/GenBank/DDBJ whole genome shotgun (WGS) entry which is preliminary data.</text>
</comment>
<keyword evidence="4" id="KW-1185">Reference proteome</keyword>
<sequence>MTDDETRVWLVERAYSEEVQNMLELVYATPDGSRHLHLQKMLSSPYQADSITAARDAPDEKLEPVRDGETEERYAREAERMSEKYEADETV</sequence>
<dbReference type="Pfam" id="PF25921">
    <property type="entry name" value="DUF7967"/>
    <property type="match status" value="1"/>
</dbReference>
<organism evidence="3 4">
    <name type="scientific">Halorutilus salinus</name>
    <dbReference type="NCBI Taxonomy" id="2487751"/>
    <lineage>
        <taxon>Archaea</taxon>
        <taxon>Methanobacteriati</taxon>
        <taxon>Methanobacteriota</taxon>
        <taxon>Stenosarchaea group</taxon>
        <taxon>Halobacteria</taxon>
        <taxon>Halorutilales</taxon>
        <taxon>Halorutilaceae</taxon>
        <taxon>Halorutilus</taxon>
    </lineage>
</organism>
<dbReference type="Proteomes" id="UP001149411">
    <property type="component" value="Unassembled WGS sequence"/>
</dbReference>
<dbReference type="InterPro" id="IPR058273">
    <property type="entry name" value="DUF7967"/>
</dbReference>
<accession>A0A9Q4C432</accession>
<gene>
    <name evidence="3" type="ORF">EGH25_01830</name>
</gene>
<evidence type="ECO:0000259" key="2">
    <source>
        <dbReference type="Pfam" id="PF25921"/>
    </source>
</evidence>